<dbReference type="GO" id="GO:0016791">
    <property type="term" value="F:phosphatase activity"/>
    <property type="evidence" value="ECO:0007669"/>
    <property type="project" value="UniProtKB-ARBA"/>
</dbReference>
<sequence>MIFVMDVDGTICFNGTYIEASLRDKIKKLASKHQVIFASARPIRDLLPVVQSFENHTLIGGNGSIISQDNQISVVKSISQEPFNHIKALIRTHHLQYIIDDSFDYTANISSDNAIFKQLDPAHLAHRLSIEDIEKPIKVILVDLNEQMFQLVQHELEKYASLLSIHYHRHENNIDITAENIDKYTTLRKIIGESPYIAYGNDVNDYELLKHAEKAYLVREDDKGMRLTDVEYLDSQAQAVIESLKDY</sequence>
<dbReference type="EMBL" id="JANSKX010000029">
    <property type="protein sequence ID" value="MCY1595265.1"/>
    <property type="molecule type" value="Genomic_DNA"/>
</dbReference>
<dbReference type="Proteomes" id="UP001081438">
    <property type="component" value="Unassembled WGS sequence"/>
</dbReference>
<dbReference type="Gene3D" id="3.40.50.1000">
    <property type="entry name" value="HAD superfamily/HAD-like"/>
    <property type="match status" value="1"/>
</dbReference>
<dbReference type="NCBIfam" id="TIGR01484">
    <property type="entry name" value="HAD-SF-IIB"/>
    <property type="match status" value="1"/>
</dbReference>
<protein>
    <submittedName>
        <fullName evidence="1">HAD family hydrolase</fullName>
    </submittedName>
</protein>
<gene>
    <name evidence="1" type="ORF">NW112_08460</name>
</gene>
<dbReference type="GO" id="GO:0005829">
    <property type="term" value="C:cytosol"/>
    <property type="evidence" value="ECO:0007669"/>
    <property type="project" value="TreeGrafter"/>
</dbReference>
<comment type="caution">
    <text evidence="1">The sequence shown here is derived from an EMBL/GenBank/DDBJ whole genome shotgun (WGS) entry which is preliminary data.</text>
</comment>
<dbReference type="GO" id="GO:0000287">
    <property type="term" value="F:magnesium ion binding"/>
    <property type="evidence" value="ECO:0007669"/>
    <property type="project" value="TreeGrafter"/>
</dbReference>
<dbReference type="InterPro" id="IPR036412">
    <property type="entry name" value="HAD-like_sf"/>
</dbReference>
<name>A0A9Q4D7X0_9STAP</name>
<accession>A0A9Q4D7X0</accession>
<dbReference type="Gene3D" id="3.30.1240.10">
    <property type="match status" value="1"/>
</dbReference>
<dbReference type="AlphaFoldDB" id="A0A9Q4D7X0"/>
<evidence type="ECO:0000313" key="1">
    <source>
        <dbReference type="EMBL" id="MCY1595265.1"/>
    </source>
</evidence>
<dbReference type="PANTHER" id="PTHR10000">
    <property type="entry name" value="PHOSPHOSERINE PHOSPHATASE"/>
    <property type="match status" value="1"/>
</dbReference>
<dbReference type="RefSeq" id="WP_268211372.1">
    <property type="nucleotide sequence ID" value="NZ_JANSKK010000004.1"/>
</dbReference>
<dbReference type="InterPro" id="IPR006379">
    <property type="entry name" value="HAD-SF_hydro_IIB"/>
</dbReference>
<reference evidence="1" key="1">
    <citation type="journal article" date="2022" name="Int. J. Mol. Sci.">
        <title>Phenotypic and genotypic virulence characterisation of Staphylococcus pettenkoferi strains isolated from human bloodstream and diabetic foot infections.</title>
        <authorList>
            <person name="Magnan C."/>
        </authorList>
    </citation>
    <scope>NUCLEOTIDE SEQUENCE</scope>
    <source>
        <strain evidence="1">NSP020P</strain>
    </source>
</reference>
<proteinExistence type="predicted"/>
<dbReference type="Pfam" id="PF08282">
    <property type="entry name" value="Hydrolase_3"/>
    <property type="match status" value="1"/>
</dbReference>
<dbReference type="SUPFAM" id="SSF56784">
    <property type="entry name" value="HAD-like"/>
    <property type="match status" value="1"/>
</dbReference>
<dbReference type="InterPro" id="IPR023214">
    <property type="entry name" value="HAD_sf"/>
</dbReference>
<dbReference type="PANTHER" id="PTHR10000:SF53">
    <property type="entry name" value="5-AMINO-6-(5-PHOSPHO-D-RIBITYLAMINO)URACIL PHOSPHATASE YBJI-RELATED"/>
    <property type="match status" value="1"/>
</dbReference>
<organism evidence="1 2">
    <name type="scientific">Staphylococcus pettenkoferi</name>
    <dbReference type="NCBI Taxonomy" id="170573"/>
    <lineage>
        <taxon>Bacteria</taxon>
        <taxon>Bacillati</taxon>
        <taxon>Bacillota</taxon>
        <taxon>Bacilli</taxon>
        <taxon>Bacillales</taxon>
        <taxon>Staphylococcaceae</taxon>
        <taxon>Staphylococcus</taxon>
    </lineage>
</organism>
<evidence type="ECO:0000313" key="2">
    <source>
        <dbReference type="Proteomes" id="UP001081438"/>
    </source>
</evidence>
<keyword evidence="1" id="KW-0378">Hydrolase</keyword>